<dbReference type="Gene3D" id="3.90.1680.10">
    <property type="entry name" value="SOS response associated peptidase-like"/>
    <property type="match status" value="1"/>
</dbReference>
<keyword evidence="2" id="KW-0645">Protease</keyword>
<evidence type="ECO:0000256" key="8">
    <source>
        <dbReference type="SAM" id="MobiDB-lite"/>
    </source>
</evidence>
<feature type="compositionally biased region" description="Basic and acidic residues" evidence="8">
    <location>
        <begin position="26"/>
        <end position="42"/>
    </location>
</feature>
<organism evidence="9 10">
    <name type="scientific">Geotrichum candidum</name>
    <name type="common">Oospora lactis</name>
    <name type="synonym">Dipodascus geotrichum</name>
    <dbReference type="NCBI Taxonomy" id="1173061"/>
    <lineage>
        <taxon>Eukaryota</taxon>
        <taxon>Fungi</taxon>
        <taxon>Dikarya</taxon>
        <taxon>Ascomycota</taxon>
        <taxon>Saccharomycotina</taxon>
        <taxon>Dipodascomycetes</taxon>
        <taxon>Dipodascales</taxon>
        <taxon>Dipodascaceae</taxon>
        <taxon>Geotrichum</taxon>
    </lineage>
</organism>
<feature type="region of interest" description="Disordered" evidence="8">
    <location>
        <begin position="290"/>
        <end position="324"/>
    </location>
</feature>
<protein>
    <submittedName>
        <fullName evidence="9">Uncharacterized protein</fullName>
    </submittedName>
</protein>
<dbReference type="AlphaFoldDB" id="A0A0J9XIK6"/>
<name>A0A0J9XIK6_GEOCN</name>
<sequence length="427" mass="45460">MCGRFALAISQEELSGSLKARSLKAHFAEQHQKNNSNNKRDPGSGGHGGDTSNNHNNNGNNDRDATGSNSTNDTAEQDGNTGATDTDMQSSETAPGSTWHDTGYANYNTAPGQFSPVIQLSHSSSFSQGYSHHPDGAAGAAEKLVDVDVRPLHWGFKSVAPGMSTFNARSETIASSPLWRRAGRCVVPMEGYYEWYVSPESNKKLGKVPYYVHPASSSSSSSSHSTDKDNNTTETETATQRKPKTLLWVAGLVSPDKTCFSVVTAAAQGSSVEWLHGRVPLLLTDPLTWLQEGKPGPRHDPGSVEIKKSRAGQPPPAHGQGKDGLAWHRVGAEVGSVNNHGPQLCKPYVEKTRLLTSYFGQPASATLRADGDSLSTTGPLSPAAVAAASTDTTQLKRKAPATPATPPPKKAKAAKPNAKITRFFKHN</sequence>
<evidence type="ECO:0000256" key="6">
    <source>
        <dbReference type="ARBA" id="ARBA00023125"/>
    </source>
</evidence>
<evidence type="ECO:0000256" key="7">
    <source>
        <dbReference type="ARBA" id="ARBA00023239"/>
    </source>
</evidence>
<proteinExistence type="inferred from homology"/>
<evidence type="ECO:0000256" key="1">
    <source>
        <dbReference type="ARBA" id="ARBA00008136"/>
    </source>
</evidence>
<feature type="compositionally biased region" description="Basic and acidic residues" evidence="8">
    <location>
        <begin position="295"/>
        <end position="308"/>
    </location>
</feature>
<dbReference type="InterPro" id="IPR036590">
    <property type="entry name" value="SRAP-like"/>
</dbReference>
<feature type="region of interest" description="Disordered" evidence="8">
    <location>
        <begin position="214"/>
        <end position="240"/>
    </location>
</feature>
<keyword evidence="6" id="KW-0238">DNA-binding</keyword>
<gene>
    <name evidence="9" type="ORF">BN980_GECA19s00780g</name>
</gene>
<dbReference type="STRING" id="1173061.A0A0J9XIK6"/>
<keyword evidence="4" id="KW-0378">Hydrolase</keyword>
<feature type="compositionally biased region" description="Polar residues" evidence="8">
    <location>
        <begin position="66"/>
        <end position="105"/>
    </location>
</feature>
<dbReference type="Proteomes" id="UP000242525">
    <property type="component" value="Unassembled WGS sequence"/>
</dbReference>
<evidence type="ECO:0000313" key="10">
    <source>
        <dbReference type="Proteomes" id="UP000242525"/>
    </source>
</evidence>
<dbReference type="GO" id="GO:0006508">
    <property type="term" value="P:proteolysis"/>
    <property type="evidence" value="ECO:0007669"/>
    <property type="project" value="UniProtKB-KW"/>
</dbReference>
<feature type="compositionally biased region" description="Low complexity" evidence="8">
    <location>
        <begin position="50"/>
        <end position="60"/>
    </location>
</feature>
<dbReference type="GO" id="GO:0003697">
    <property type="term" value="F:single-stranded DNA binding"/>
    <property type="evidence" value="ECO:0007669"/>
    <property type="project" value="InterPro"/>
</dbReference>
<dbReference type="PANTHER" id="PTHR13604:SF0">
    <property type="entry name" value="ABASIC SITE PROCESSING PROTEIN HMCES"/>
    <property type="match status" value="1"/>
</dbReference>
<keyword evidence="7" id="KW-0456">Lyase</keyword>
<keyword evidence="5" id="KW-0190">Covalent protein-DNA linkage</keyword>
<comment type="caution">
    <text evidence="9">The sequence shown here is derived from an EMBL/GenBank/DDBJ whole genome shotgun (WGS) entry which is preliminary data.</text>
</comment>
<comment type="similarity">
    <text evidence="1">Belongs to the SOS response-associated peptidase family.</text>
</comment>
<dbReference type="PANTHER" id="PTHR13604">
    <property type="entry name" value="DC12-RELATED"/>
    <property type="match status" value="1"/>
</dbReference>
<reference evidence="9" key="1">
    <citation type="submission" date="2014-03" db="EMBL/GenBank/DDBJ databases">
        <authorList>
            <person name="Casaregola S."/>
        </authorList>
    </citation>
    <scope>NUCLEOTIDE SEQUENCE [LARGE SCALE GENOMIC DNA]</scope>
    <source>
        <strain evidence="9">CLIB 918</strain>
    </source>
</reference>
<dbReference type="OrthoDB" id="2111841at2759"/>
<keyword evidence="10" id="KW-1185">Reference proteome</keyword>
<evidence type="ECO:0000256" key="5">
    <source>
        <dbReference type="ARBA" id="ARBA00023124"/>
    </source>
</evidence>
<evidence type="ECO:0000313" key="9">
    <source>
        <dbReference type="EMBL" id="CDO57166.1"/>
    </source>
</evidence>
<evidence type="ECO:0000256" key="4">
    <source>
        <dbReference type="ARBA" id="ARBA00022801"/>
    </source>
</evidence>
<dbReference type="GO" id="GO:0008233">
    <property type="term" value="F:peptidase activity"/>
    <property type="evidence" value="ECO:0007669"/>
    <property type="project" value="UniProtKB-KW"/>
</dbReference>
<dbReference type="Pfam" id="PF02586">
    <property type="entry name" value="SRAP"/>
    <property type="match status" value="1"/>
</dbReference>
<evidence type="ECO:0000256" key="3">
    <source>
        <dbReference type="ARBA" id="ARBA00022763"/>
    </source>
</evidence>
<feature type="region of interest" description="Disordered" evidence="8">
    <location>
        <begin position="22"/>
        <end position="105"/>
    </location>
</feature>
<evidence type="ECO:0000256" key="2">
    <source>
        <dbReference type="ARBA" id="ARBA00022670"/>
    </source>
</evidence>
<dbReference type="SUPFAM" id="SSF143081">
    <property type="entry name" value="BB1717-like"/>
    <property type="match status" value="1"/>
</dbReference>
<dbReference type="EMBL" id="CCBN010000019">
    <property type="protein sequence ID" value="CDO57166.1"/>
    <property type="molecule type" value="Genomic_DNA"/>
</dbReference>
<keyword evidence="3" id="KW-0227">DNA damage</keyword>
<feature type="region of interest" description="Disordered" evidence="8">
    <location>
        <begin position="366"/>
        <end position="427"/>
    </location>
</feature>
<dbReference type="GO" id="GO:0016829">
    <property type="term" value="F:lyase activity"/>
    <property type="evidence" value="ECO:0007669"/>
    <property type="project" value="UniProtKB-KW"/>
</dbReference>
<dbReference type="InterPro" id="IPR003738">
    <property type="entry name" value="SRAP"/>
</dbReference>
<dbReference type="GO" id="GO:0106300">
    <property type="term" value="P:protein-DNA covalent cross-linking repair"/>
    <property type="evidence" value="ECO:0007669"/>
    <property type="project" value="InterPro"/>
</dbReference>
<accession>A0A0J9XIK6</accession>